<dbReference type="OrthoDB" id="501948at2759"/>
<dbReference type="HOGENOM" id="CLU_525205_0_0_1"/>
<name>A4RU05_OSTLU</name>
<sequence length="519" mass="58162">MPRARRAPSRAEPARDASANGVPPTRTALFAPTVETGDRFRVDASVRTHTAEGGRAWTPYSPGRDDAPCVVGFGVVQADSRIASEYDEELRKARKLRRKLGLELVMDVRYARNRGTVQTTMSVETFIDGAGAAGTIFGTRSQRFRFVENAIRRRYPRRARAQDDDDGPPCDADAAVAWLLRQPHDSRDSILVEFDRDTVRKPSFPYRVVYESESGDEGAFGCALTEAEFADWLGGWRPPPAANLDEFFAILRTMNVDLSGIDTVRTRWLCFEIGSGWANVSLALAETLGDDVLCIAMDPKEGLESTRAKNHPRVLILNEDVWDAQFFMDVRRATAGRVLHAHASPLCKYYSTEQRPRRKNLRDRGLQHVIDEELLHADSMVTVEVDTLRLLNPLSISVENPHNDADGIGSRCDLLSDVYAMLDFLVRWSVSYCHFTKGEIRKHTDLYVTRNLYDVMKEAKWKGLCTSRSPCAYRRRSGARQHKSGVQNQKGSAKKGRIPLALARDLAKHVGVLKTGVAR</sequence>
<reference evidence="2 3" key="1">
    <citation type="journal article" date="2007" name="Proc. Natl. Acad. Sci. U.S.A.">
        <title>The tiny eukaryote Ostreococcus provides genomic insights into the paradox of plankton speciation.</title>
        <authorList>
            <person name="Palenik B."/>
            <person name="Grimwood J."/>
            <person name="Aerts A."/>
            <person name="Rouze P."/>
            <person name="Salamov A."/>
            <person name="Putnam N."/>
            <person name="Dupont C."/>
            <person name="Jorgensen R."/>
            <person name="Derelle E."/>
            <person name="Rombauts S."/>
            <person name="Zhou K."/>
            <person name="Otillar R."/>
            <person name="Merchant S.S."/>
            <person name="Podell S."/>
            <person name="Gaasterland T."/>
            <person name="Napoli C."/>
            <person name="Gendler K."/>
            <person name="Manuell A."/>
            <person name="Tai V."/>
            <person name="Vallon O."/>
            <person name="Piganeau G."/>
            <person name="Jancek S."/>
            <person name="Heijde M."/>
            <person name="Jabbari K."/>
            <person name="Bowler C."/>
            <person name="Lohr M."/>
            <person name="Robbens S."/>
            <person name="Werner G."/>
            <person name="Dubchak I."/>
            <person name="Pazour G.J."/>
            <person name="Ren Q."/>
            <person name="Paulsen I."/>
            <person name="Delwiche C."/>
            <person name="Schmutz J."/>
            <person name="Rokhsar D."/>
            <person name="Van de Peer Y."/>
            <person name="Moreau H."/>
            <person name="Grigoriev I.V."/>
        </authorList>
    </citation>
    <scope>NUCLEOTIDE SEQUENCE [LARGE SCALE GENOMIC DNA]</scope>
    <source>
        <strain evidence="2 3">CCE9901</strain>
    </source>
</reference>
<dbReference type="Gramene" id="ABO94879">
    <property type="protein sequence ID" value="ABO94879"/>
    <property type="gene ID" value="OSTLU_30451"/>
</dbReference>
<dbReference type="AlphaFoldDB" id="A4RU05"/>
<gene>
    <name evidence="2" type="ORF">OSTLU_30451</name>
</gene>
<protein>
    <submittedName>
        <fullName evidence="2">Uncharacterized protein</fullName>
    </submittedName>
</protein>
<feature type="region of interest" description="Disordered" evidence="1">
    <location>
        <begin position="475"/>
        <end position="496"/>
    </location>
</feature>
<proteinExistence type="predicted"/>
<dbReference type="GeneID" id="5000855"/>
<accession>A4RU05</accession>
<evidence type="ECO:0000256" key="1">
    <source>
        <dbReference type="SAM" id="MobiDB-lite"/>
    </source>
</evidence>
<dbReference type="KEGG" id="olu:OSTLU_30451"/>
<dbReference type="RefSeq" id="XP_001416586.1">
    <property type="nucleotide sequence ID" value="XM_001416549.1"/>
</dbReference>
<keyword evidence="3" id="KW-1185">Reference proteome</keyword>
<feature type="region of interest" description="Disordered" evidence="1">
    <location>
        <begin position="1"/>
        <end position="25"/>
    </location>
</feature>
<evidence type="ECO:0000313" key="3">
    <source>
        <dbReference type="Proteomes" id="UP000001568"/>
    </source>
</evidence>
<dbReference type="Proteomes" id="UP000001568">
    <property type="component" value="Chromosome 3"/>
</dbReference>
<dbReference type="EMBL" id="CP000583">
    <property type="protein sequence ID" value="ABO94879.1"/>
    <property type="molecule type" value="Genomic_DNA"/>
</dbReference>
<organism evidence="2 3">
    <name type="scientific">Ostreococcus lucimarinus (strain CCE9901)</name>
    <dbReference type="NCBI Taxonomy" id="436017"/>
    <lineage>
        <taxon>Eukaryota</taxon>
        <taxon>Viridiplantae</taxon>
        <taxon>Chlorophyta</taxon>
        <taxon>Mamiellophyceae</taxon>
        <taxon>Mamiellales</taxon>
        <taxon>Bathycoccaceae</taxon>
        <taxon>Ostreococcus</taxon>
    </lineage>
</organism>
<evidence type="ECO:0000313" key="2">
    <source>
        <dbReference type="EMBL" id="ABO94879.1"/>
    </source>
</evidence>